<gene>
    <name evidence="7" type="ORF">GTA08_BOTSDO06345</name>
    <name evidence="6" type="ORF">GTA08_BOTSDO10154</name>
</gene>
<dbReference type="PANTHER" id="PTHR47849:SF8">
    <property type="entry name" value="LECTIN"/>
    <property type="match status" value="1"/>
</dbReference>
<dbReference type="SUPFAM" id="SSF57016">
    <property type="entry name" value="Plant lectins/antimicrobial peptides"/>
    <property type="match status" value="3"/>
</dbReference>
<evidence type="ECO:0000256" key="1">
    <source>
        <dbReference type="ARBA" id="ARBA00022669"/>
    </source>
</evidence>
<keyword evidence="1 3" id="KW-0147">Chitin-binding</keyword>
<feature type="signal peptide" evidence="4">
    <location>
        <begin position="1"/>
        <end position="18"/>
    </location>
</feature>
<evidence type="ECO:0000313" key="8">
    <source>
        <dbReference type="Proteomes" id="UP000572817"/>
    </source>
</evidence>
<proteinExistence type="predicted"/>
<feature type="chain" id="PRO_5036266353" description="Chitin-binding type-1 domain-containing protein" evidence="4">
    <location>
        <begin position="19"/>
        <end position="216"/>
    </location>
</feature>
<feature type="disulfide bond" evidence="3">
    <location>
        <begin position="35"/>
        <end position="49"/>
    </location>
</feature>
<dbReference type="InterPro" id="IPR036861">
    <property type="entry name" value="Endochitinase-like_sf"/>
</dbReference>
<accession>A0A8H4IQE2</accession>
<evidence type="ECO:0000313" key="6">
    <source>
        <dbReference type="EMBL" id="KAF4301971.1"/>
    </source>
</evidence>
<comment type="caution">
    <text evidence="3">Lacks conserved residue(s) required for the propagation of feature annotation.</text>
</comment>
<dbReference type="EMBL" id="WWBZ02000073">
    <property type="protein sequence ID" value="KAF4301971.1"/>
    <property type="molecule type" value="Genomic_DNA"/>
</dbReference>
<evidence type="ECO:0000256" key="4">
    <source>
        <dbReference type="SAM" id="SignalP"/>
    </source>
</evidence>
<feature type="domain" description="Chitin-binding type-1" evidence="5">
    <location>
        <begin position="167"/>
        <end position="212"/>
    </location>
</feature>
<sequence length="216" mass="22138">MYFLTPVLLLLFAVTGFCQNCGPKYNNQICAANACCSQYGWCDVGPNYCDPATCLRQFSGRDSSCAKGSSTVTSTSKTTAATSFASTVPNIDVCGHAQGGVTCPGAGLSGYFYRCCSSAGHCGPKNSIQDASIYCGDGCQAGYGKCGVAGVSKPPNPTGTPGVVREGETCGPIVNRKCGNGLCCSGSNFCGTGADFCGSANWCQPEWGVCSGKRMV</sequence>
<dbReference type="EMBL" id="WWBZ02000040">
    <property type="protein sequence ID" value="KAF4305281.1"/>
    <property type="molecule type" value="Genomic_DNA"/>
</dbReference>
<dbReference type="PROSITE" id="PS50941">
    <property type="entry name" value="CHIT_BIND_I_2"/>
    <property type="match status" value="2"/>
</dbReference>
<organism evidence="7 8">
    <name type="scientific">Botryosphaeria dothidea</name>
    <dbReference type="NCBI Taxonomy" id="55169"/>
    <lineage>
        <taxon>Eukaryota</taxon>
        <taxon>Fungi</taxon>
        <taxon>Dikarya</taxon>
        <taxon>Ascomycota</taxon>
        <taxon>Pezizomycotina</taxon>
        <taxon>Dothideomycetes</taxon>
        <taxon>Dothideomycetes incertae sedis</taxon>
        <taxon>Botryosphaeriales</taxon>
        <taxon>Botryosphaeriaceae</taxon>
        <taxon>Botryosphaeria</taxon>
    </lineage>
</organism>
<dbReference type="InterPro" id="IPR001002">
    <property type="entry name" value="Chitin-bd_1"/>
</dbReference>
<protein>
    <recommendedName>
        <fullName evidence="5">Chitin-binding type-1 domain-containing protein</fullName>
    </recommendedName>
</protein>
<dbReference type="AlphaFoldDB" id="A0A8H4IQE2"/>
<dbReference type="PANTHER" id="PTHR47849">
    <property type="entry name" value="CHITIN-BINDING LECTIN 1"/>
    <property type="match status" value="1"/>
</dbReference>
<dbReference type="Proteomes" id="UP000572817">
    <property type="component" value="Unassembled WGS sequence"/>
</dbReference>
<dbReference type="GO" id="GO:0008061">
    <property type="term" value="F:chitin binding"/>
    <property type="evidence" value="ECO:0007669"/>
    <property type="project" value="UniProtKB-UniRule"/>
</dbReference>
<dbReference type="SMART" id="SM00270">
    <property type="entry name" value="ChtBD1"/>
    <property type="match status" value="3"/>
</dbReference>
<keyword evidence="2 3" id="KW-1015">Disulfide bond</keyword>
<feature type="disulfide bond" evidence="3">
    <location>
        <begin position="21"/>
        <end position="36"/>
    </location>
</feature>
<evidence type="ECO:0000259" key="5">
    <source>
        <dbReference type="PROSITE" id="PS50941"/>
    </source>
</evidence>
<dbReference type="Pfam" id="PF00187">
    <property type="entry name" value="Chitin_bind_1"/>
    <property type="match status" value="1"/>
</dbReference>
<evidence type="ECO:0000256" key="2">
    <source>
        <dbReference type="ARBA" id="ARBA00023157"/>
    </source>
</evidence>
<dbReference type="OrthoDB" id="5985073at2759"/>
<feature type="domain" description="Chitin-binding type-1" evidence="5">
    <location>
        <begin position="18"/>
        <end position="67"/>
    </location>
</feature>
<name>A0A8H4IQE2_9PEZI</name>
<feature type="disulfide bond" evidence="3">
    <location>
        <begin position="178"/>
        <end position="190"/>
    </location>
</feature>
<keyword evidence="8" id="KW-1185">Reference proteome</keyword>
<comment type="caution">
    <text evidence="7">The sequence shown here is derived from an EMBL/GenBank/DDBJ whole genome shotgun (WGS) entry which is preliminary data.</text>
</comment>
<reference evidence="7 8" key="1">
    <citation type="submission" date="2020-04" db="EMBL/GenBank/DDBJ databases">
        <title>Genome Assembly and Annotation of Botryosphaeria dothidea sdau 11-99, a Latent Pathogen of Apple Fruit Ring Rot in China.</title>
        <authorList>
            <person name="Yu C."/>
            <person name="Diao Y."/>
            <person name="Lu Q."/>
            <person name="Zhao J."/>
            <person name="Cui S."/>
            <person name="Peng C."/>
            <person name="He B."/>
            <person name="Liu H."/>
        </authorList>
    </citation>
    <scope>NUCLEOTIDE SEQUENCE [LARGE SCALE GENOMIC DNA]</scope>
    <source>
        <strain evidence="7">Sdau11-99</strain>
        <strain evidence="8">sdau11-99</strain>
    </source>
</reference>
<evidence type="ECO:0000256" key="3">
    <source>
        <dbReference type="PROSITE-ProRule" id="PRU00261"/>
    </source>
</evidence>
<evidence type="ECO:0000313" key="7">
    <source>
        <dbReference type="EMBL" id="KAF4305281.1"/>
    </source>
</evidence>
<feature type="disulfide bond" evidence="3">
    <location>
        <begin position="30"/>
        <end position="42"/>
    </location>
</feature>
<dbReference type="Gene3D" id="3.30.60.10">
    <property type="entry name" value="Endochitinase-like"/>
    <property type="match status" value="3"/>
</dbReference>
<keyword evidence="4" id="KW-0732">Signal</keyword>
<feature type="disulfide bond" evidence="3">
    <location>
        <begin position="183"/>
        <end position="197"/>
    </location>
</feature>